<dbReference type="InterPro" id="IPR052986">
    <property type="entry name" value="VLIG_GTPase"/>
</dbReference>
<dbReference type="PANTHER" id="PTHR14819">
    <property type="entry name" value="GTP-BINDING"/>
    <property type="match status" value="1"/>
</dbReference>
<keyword evidence="4" id="KW-1185">Reference proteome</keyword>
<feature type="coiled-coil region" evidence="1">
    <location>
        <begin position="627"/>
        <end position="654"/>
    </location>
</feature>
<comment type="caution">
    <text evidence="3">The sequence shown here is derived from an EMBL/GenBank/DDBJ whole genome shotgun (WGS) entry which is preliminary data.</text>
</comment>
<dbReference type="GO" id="GO:0005525">
    <property type="term" value="F:GTP binding"/>
    <property type="evidence" value="ECO:0007669"/>
    <property type="project" value="InterPro"/>
</dbReference>
<dbReference type="SMART" id="SM00327">
    <property type="entry name" value="VWA"/>
    <property type="match status" value="1"/>
</dbReference>
<dbReference type="CDD" id="cd00198">
    <property type="entry name" value="vWFA"/>
    <property type="match status" value="1"/>
</dbReference>
<dbReference type="InterPro" id="IPR002035">
    <property type="entry name" value="VWF_A"/>
</dbReference>
<name>A0A8S1RIS8_9CILI</name>
<proteinExistence type="predicted"/>
<dbReference type="Pfam" id="PF25683">
    <property type="entry name" value="URGCP_GTPase"/>
    <property type="match status" value="2"/>
</dbReference>
<evidence type="ECO:0000259" key="2">
    <source>
        <dbReference type="PROSITE" id="PS51717"/>
    </source>
</evidence>
<dbReference type="Proteomes" id="UP000692954">
    <property type="component" value="Unassembled WGS sequence"/>
</dbReference>
<reference evidence="3" key="1">
    <citation type="submission" date="2021-01" db="EMBL/GenBank/DDBJ databases">
        <authorList>
            <consortium name="Genoscope - CEA"/>
            <person name="William W."/>
        </authorList>
    </citation>
    <scope>NUCLEOTIDE SEQUENCE</scope>
</reference>
<accession>A0A8S1RIS8</accession>
<dbReference type="InterPro" id="IPR030383">
    <property type="entry name" value="G_VLIG_dom"/>
</dbReference>
<gene>
    <name evidence="3" type="ORF">PSON_ATCC_30995.1.T1730115</name>
</gene>
<dbReference type="PROSITE" id="PS51717">
    <property type="entry name" value="G_VLIG"/>
    <property type="match status" value="2"/>
</dbReference>
<evidence type="ECO:0000313" key="3">
    <source>
        <dbReference type="EMBL" id="CAD8127192.1"/>
    </source>
</evidence>
<feature type="domain" description="VLIG-type G" evidence="2">
    <location>
        <begin position="1479"/>
        <end position="1730"/>
    </location>
</feature>
<organism evidence="3 4">
    <name type="scientific">Paramecium sonneborni</name>
    <dbReference type="NCBI Taxonomy" id="65129"/>
    <lineage>
        <taxon>Eukaryota</taxon>
        <taxon>Sar</taxon>
        <taxon>Alveolata</taxon>
        <taxon>Ciliophora</taxon>
        <taxon>Intramacronucleata</taxon>
        <taxon>Oligohymenophorea</taxon>
        <taxon>Peniculida</taxon>
        <taxon>Parameciidae</taxon>
        <taxon>Paramecium</taxon>
    </lineage>
</organism>
<evidence type="ECO:0000256" key="1">
    <source>
        <dbReference type="SAM" id="Coils"/>
    </source>
</evidence>
<dbReference type="EMBL" id="CAJJDN010000173">
    <property type="protein sequence ID" value="CAD8127192.1"/>
    <property type="molecule type" value="Genomic_DNA"/>
</dbReference>
<evidence type="ECO:0000313" key="4">
    <source>
        <dbReference type="Proteomes" id="UP000692954"/>
    </source>
</evidence>
<protein>
    <recommendedName>
        <fullName evidence="2">VLIG-type G domain-containing protein</fullName>
    </recommendedName>
</protein>
<keyword evidence="1" id="KW-0175">Coiled coil</keyword>
<feature type="domain" description="VLIG-type G" evidence="2">
    <location>
        <begin position="906"/>
        <end position="1157"/>
    </location>
</feature>
<dbReference type="OrthoDB" id="310103at2759"/>
<feature type="coiled-coil region" evidence="1">
    <location>
        <begin position="1340"/>
        <end position="1407"/>
    </location>
</feature>
<feature type="coiled-coil region" evidence="1">
    <location>
        <begin position="767"/>
        <end position="834"/>
    </location>
</feature>
<feature type="coiled-coil region" evidence="1">
    <location>
        <begin position="1200"/>
        <end position="1227"/>
    </location>
</feature>
<dbReference type="Pfam" id="PF13519">
    <property type="entry name" value="VWA_2"/>
    <property type="match status" value="1"/>
</dbReference>
<dbReference type="PANTHER" id="PTHR14819:SF25">
    <property type="entry name" value="CHROMOSOME UNDETERMINED SCAFFOLD_52, WHOLE GENOME SHOTGUN SEQUENCE"/>
    <property type="match status" value="1"/>
</dbReference>
<sequence length="2956" mass="350696">MFYIKELINKNQNLQYGEIIILLELLNKKLFRIDNFIINLYKLNQSFDLLKGVIFLRDAFKNNLVHLRQQDFINNLIQYNQKDLQSLRILFGRANFEKLLSILINKYLLESIKNKRDYMKVLQNLIPICHGKYEKRTQLFRVMFFTLSPWLLNYLIIINNQKNITLGIYKITLIIIFTIIEKQKESWVRFLLINLNEIIDRDCYDFNQIWKAKERQISSKLNYKYQLIKFLNSKKHQNLEQECKQLYELDQGYYKESLGKLDYFNNISLNPTYFLQQETFNQCPQNGKFSLEDFNISLAETTKEQEIKIVYDWMENTSDIKRFQQLVPFFFNIIKRGESSKKLLSIITEYRNKFQVPLKIANNMKALFQLLYNNSNDELQVMLLKLYMAMYPIPLVFQNPNLQNLSTESELYIFNEKVYFVFQTSYSIINFSLSSKQTQIGKTELINTLFYQQEKFETQDSCQLSKNTIDIMFDIQFGGSRNFSVADVHGYIPQDIISKVLPLFQIWIIQFDTEKELVENFKKLNQIKETIPKTNSQIIFIIRNYQGGLENNLINDESKKTLQSIEKAGIKILKIIDLTQKGLDKSQKELELQKAQTFIFTQINNLANSPQQINETDFLNTILRFEIYQISNEYQKNKKLLKDLENELNRLIQKPLGFYDSEAFPIRAIEFKIKSLREKQMCLIKQDNQITPKELSIQNTVEQVDFNQIPIQVEEIKLQIKILEESIMNTELSTLLKLFCKIFKQNSYYNLYLQFTDQIRKFNELNISKMVEDNQKINDELKKLKKERDQIRGKKEDQKSQSQLENHLNYDEKLNEYKRKHDELTKKLKQNLEHIGIRNIGIELFWRELIAFNQKNLKASLKIDPVDKVYEIIKKGEPFEFLDGDSLKINSTFLQQLKNKFQNQGQEKVLILSVLGPQSSGKSTILNKIFGCHFWTSVGRCTKGIYLNILKIQYKEYFNNLFDYILILDSEGLQNPNQVDPEFDKKIALFILAISDIILINVKGDINDSFKNLVEMCIFTLITMKSNISSIKQLSWCFNQNNDEQIQGIANNLNLEYKHVEGDDNNQTIDYNEFLNISKENIQILGFASIEKLWRNKDNLGNFNDWRQLIINETYSEEAYMYGIRMIKNFINKFNSQTETSQMCSLSLFLQNINTLDKSQKELELQKAQTFIFTQINNLANSPQQINETDFLNTILRFEIYQISNEYQKNKKLLKDLENELNRLIQKPLGFYDSEAFPIRAIEFKIKSLREKQMCLIKQDNQITPKELSIQNTVEQVDFNQIPIQVEEIKLQIKILEESIMNTELSTLLKLFCKIFKQNSYYNLYLQFTDQIRKFNELNISKMVEDNQKINDELKKLKKERDQIRGKKEDQKSQSQLENHLNYDEKLNEYKRKHDELTKKLKQNLEHIGIRNIGIELFWRELIAFNQKNLKASLKIDPVDKVYEIIKKGEPFEFLDGDSLKINSTFLQQLKNKFQNQGQEKVLILSVLGPQSSGKSTILNKIFGCHFWTSVGRCTKGIYLNILKIQYKEYFNNLFDYILILDSEGLQNPNQVDPEFDKKIALFILAISDIILINVKGDINDSFKNLVEMCIFTLITMKSNISSIKQLSWCFNQNNDEQIQGIANNLNLEYKHVEGDDNNQTIDYNEFLNISKENIQILGFASIEKLWRNKDNLGNFNDWRQLIINETYSEEAYMYGIRMIKNFINKFNSQTETSQMCSLSLFLQNINTNWQTICNLPDLLEFTELISYKKDQLMKSLFEQIYEEQDFKFKDEIGNELEEKVNKSSTINLSLLEKIYNDEKENLKLKFIQIEESLKEKLLEFKQLNQIPKKIFLKYLKQLSERLNTTKLESEVIVFEEIKNKEREYQNQRGFKSLDNFILEISKNEQKLKQFQGQEILIRDQFEKLWQQITNDSENKQIKILKEYSEKQYQAISSFTEYKLLTKNEFDYINYFTEHINGETPFRKEKEEKFNIFNKFQQELQIQDQFRIIINAKETMRYVEIFQQKLENRIRKDKTKYNKKLINYIKGQNIIKDLDLILQKFQQKQQQQQNNQKGTSKYNCINNQIWQLLILIEIFDIDFDQELRKQLFNVINNPAKWKMLWSDYNDQVVNSFKKFQASFNYNSNKIKKTTHQTQDNFLKSIQEFNKNLLIENFKVSCGNEKEVEEFYSEFQINNFIIFRKQLIIPKTQNQKFYAYLEYIQSKNNSHYASFQLDFINIFKQEMFAVDEEMLQNKNQQKISELDKINSWQKIYFSIYDLIKSEMTKNNCKENENKDNSDNEDISSSNTSLIKIIMSKIEQEIIEYNKGFANFGIILNGIGERCIYYYSMLIIWRFTCYKKWKGIQQSKKKFEEVKQNQLLKFIADIKKNKTEQSKLKAQNLINNVYKDFIQKFYKENELAVGQAIKDKNMACVDLIKILDKNILKDYKKEQDSKQYTDIQIYEYITKQREFIEKYAQNQVQKIQAEVNQTFEIDLREKLKTFLGQILKNVAILVSHTALQDPPVKSIDYFDISKDDKNQDVFYEILLFKLILQCLQGKQEKKGVQNQNELEQDQNVNIIEEYKEIFQVSNYKAINIPILNISLFQDSEQQIQLLKPFADELQNQLQIHISQIDKKVKLDLSKFQSYSELDTIRLNMTGCLHSCPMCKRKCDQSNSSGHKHKCSNGHQLRGMNGILIENTPSLFTCDEMNDESLITTLETQVTKQWKEIRRTYDDWIFIGIGETELEENKIKMMKVWNEGTGQMVCQQLRQILNNPLICFVPKNNYQEVVRHPKIHYVFIIDDSGSMLGKRWIKAKKSCLYCMKEISKNSNARVSVIIFNYQARIIVDCEIVDIDQCEQKIDYDSGETNFCDAFQKAYDLIIKHQNYAFEKTEILFYTDGAGEYPKQEIQQFTMFPEQQRARIFLNCCTEDKNPITLQMIVNEFNSSLIKSELKSNFLVADLEKAWTEIVSRDYHKLKS</sequence>